<gene>
    <name evidence="2" type="ORF">SDC9_104883</name>
</gene>
<dbReference type="InterPro" id="IPR029068">
    <property type="entry name" value="Glyas_Bleomycin-R_OHBP_Dase"/>
</dbReference>
<reference evidence="2" key="1">
    <citation type="submission" date="2019-08" db="EMBL/GenBank/DDBJ databases">
        <authorList>
            <person name="Kucharzyk K."/>
            <person name="Murdoch R.W."/>
            <person name="Higgins S."/>
            <person name="Loffler F."/>
        </authorList>
    </citation>
    <scope>NUCLEOTIDE SEQUENCE</scope>
</reference>
<evidence type="ECO:0000259" key="1">
    <source>
        <dbReference type="PROSITE" id="PS51819"/>
    </source>
</evidence>
<dbReference type="AlphaFoldDB" id="A0A645B8N7"/>
<organism evidence="2">
    <name type="scientific">bioreactor metagenome</name>
    <dbReference type="NCBI Taxonomy" id="1076179"/>
    <lineage>
        <taxon>unclassified sequences</taxon>
        <taxon>metagenomes</taxon>
        <taxon>ecological metagenomes</taxon>
    </lineage>
</organism>
<dbReference type="PANTHER" id="PTHR36503">
    <property type="entry name" value="BLR2520 PROTEIN"/>
    <property type="match status" value="1"/>
</dbReference>
<comment type="caution">
    <text evidence="2">The sequence shown here is derived from an EMBL/GenBank/DDBJ whole genome shotgun (WGS) entry which is preliminary data.</text>
</comment>
<dbReference type="PROSITE" id="PS51819">
    <property type="entry name" value="VOC"/>
    <property type="match status" value="1"/>
</dbReference>
<accession>A0A645B8N7</accession>
<name>A0A645B8N7_9ZZZZ</name>
<dbReference type="PANTHER" id="PTHR36503:SF3">
    <property type="entry name" value="BLR0126 PROTEIN"/>
    <property type="match status" value="1"/>
</dbReference>
<dbReference type="Gene3D" id="3.10.180.10">
    <property type="entry name" value="2,3-Dihydroxybiphenyl 1,2-Dioxygenase, domain 1"/>
    <property type="match status" value="1"/>
</dbReference>
<evidence type="ECO:0000313" key="2">
    <source>
        <dbReference type="EMBL" id="MPM58054.1"/>
    </source>
</evidence>
<dbReference type="SUPFAM" id="SSF54593">
    <property type="entry name" value="Glyoxalase/Bleomycin resistance protein/Dihydroxybiphenyl dioxygenase"/>
    <property type="match status" value="1"/>
</dbReference>
<protein>
    <recommendedName>
        <fullName evidence="1">VOC domain-containing protein</fullName>
    </recommendedName>
</protein>
<feature type="domain" description="VOC" evidence="1">
    <location>
        <begin position="3"/>
        <end position="127"/>
    </location>
</feature>
<sequence>MFKMDAVGLFVTDMTKMVAFYRDVMEMKTDWNGSPDAVLTSGQQRLIMFSRANFEKMTEQVYTYPAGTNGTMELSFSVPRFHDVDIAYAKALKAGAQPVFAPADEPWGQRTSYIKDPDGNLIEISSFNRN</sequence>
<dbReference type="EMBL" id="VSSQ01016576">
    <property type="protein sequence ID" value="MPM58054.1"/>
    <property type="molecule type" value="Genomic_DNA"/>
</dbReference>
<dbReference type="InterPro" id="IPR004360">
    <property type="entry name" value="Glyas_Fos-R_dOase_dom"/>
</dbReference>
<proteinExistence type="predicted"/>
<dbReference type="Pfam" id="PF00903">
    <property type="entry name" value="Glyoxalase"/>
    <property type="match status" value="1"/>
</dbReference>
<dbReference type="InterPro" id="IPR037523">
    <property type="entry name" value="VOC_core"/>
</dbReference>